<reference evidence="8" key="1">
    <citation type="submission" date="2020-10" db="EMBL/GenBank/DDBJ databases">
        <title>Unveiling of a novel bifunctional photoreceptor, Dualchrome1, isolated from a cosmopolitan green alga.</title>
        <authorList>
            <person name="Suzuki S."/>
            <person name="Kawachi M."/>
        </authorList>
    </citation>
    <scope>NUCLEOTIDE SEQUENCE</scope>
    <source>
        <strain evidence="8">NIES 2893</strain>
    </source>
</reference>
<dbReference type="OrthoDB" id="195678at2759"/>
<dbReference type="PANTHER" id="PTHR43301:SF3">
    <property type="entry name" value="ARABINAN ENDO-1,5-ALPHA-L-ARABINOSIDASE A-RELATED"/>
    <property type="match status" value="1"/>
</dbReference>
<sequence length="731" mass="79605">MVRMSKCPPPCLIVVLLLGVSLLSSTGLALTSFLHIDNASFESFPNLNNSSQSSDGTTFKASWSSSLVTSHARSSPPIRCNPNHPPDEYGKQGTQICIQYPNTDGTPPFCEDNTCSKCTWSQRDAPPDGKEYAFLEAGAHISQRIAEASLVSENVHKRNGIVTLEITVYTRGLNPYWPGNGNLDGWQSSESAPCVAKVSVSSGSEEKKSVTFDVGAPTMKGYARAEIACKECAQDDGANVWFMQDYRLHIGGTLLYQRIEDDPINTPWSLSKSSSLFHMAPAPFCDEILCVVVSTHYNGEPTCDEDRTKTGVADESNTCLWSKLTLHHIKGTAPDAITFDGVDEQGDPTTNSIILQNPRNNEHPWVIDAHLFKDKDTGRLWMTWGGHETYITELNPLSGRVCCKAACKTEADECKSTDINEHKITVAPDTSGVHTKILTFDEQTVEGPKEDGFFGDGCSTRYQEGPSLWKYGGKYFAFSSWGSMGTDYTIRVCRADDPRGPYKDKDGNDCVNRQNGGYGSTMVLGPEGEQSVPGHAHIWVEKGQHYLGYDFRKGAATKTQDGSSDWDESNTEEGTDFMAVRRLYWVGSNDDYWPTIWTPIRLSVNVTSEWAADEPIELKLENVGEGPVGFDDVTAIATLPTTEDSSTPTTATPTTTLTTTKAAAFTTTSTTSATGTTPSTTSTSTTTSSLKKEEDKKPITTTRTAPGATSTATAPSELFLVSMTITYALLP</sequence>
<accession>A0A830HEE0</accession>
<dbReference type="EMBL" id="BNJQ01000006">
    <property type="protein sequence ID" value="GHP03951.1"/>
    <property type="molecule type" value="Genomic_DNA"/>
</dbReference>
<feature type="compositionally biased region" description="Low complexity" evidence="7">
    <location>
        <begin position="669"/>
        <end position="689"/>
    </location>
</feature>
<dbReference type="GO" id="GO:0005975">
    <property type="term" value="P:carbohydrate metabolic process"/>
    <property type="evidence" value="ECO:0007669"/>
    <property type="project" value="InterPro"/>
</dbReference>
<dbReference type="PANTHER" id="PTHR43301">
    <property type="entry name" value="ARABINAN ENDO-1,5-ALPHA-L-ARABINOSIDASE"/>
    <property type="match status" value="1"/>
</dbReference>
<evidence type="ECO:0000313" key="9">
    <source>
        <dbReference type="Proteomes" id="UP000660262"/>
    </source>
</evidence>
<evidence type="ECO:0000256" key="6">
    <source>
        <dbReference type="PIRSR" id="PIRSR606710-2"/>
    </source>
</evidence>
<gene>
    <name evidence="8" type="ORF">PPROV_000270500</name>
</gene>
<organism evidence="8 9">
    <name type="scientific">Pycnococcus provasolii</name>
    <dbReference type="NCBI Taxonomy" id="41880"/>
    <lineage>
        <taxon>Eukaryota</taxon>
        <taxon>Viridiplantae</taxon>
        <taxon>Chlorophyta</taxon>
        <taxon>Pseudoscourfieldiophyceae</taxon>
        <taxon>Pseudoscourfieldiales</taxon>
        <taxon>Pycnococcaceae</taxon>
        <taxon>Pycnococcus</taxon>
    </lineage>
</organism>
<dbReference type="InterPro" id="IPR050727">
    <property type="entry name" value="GH43_arabinanases"/>
</dbReference>
<protein>
    <recommendedName>
        <fullName evidence="5">Endo-1,5-alpha-L-arabinanase A</fullName>
    </recommendedName>
</protein>
<keyword evidence="4" id="KW-0326">Glycosidase</keyword>
<dbReference type="Gene3D" id="2.115.10.20">
    <property type="entry name" value="Glycosyl hydrolase domain, family 43"/>
    <property type="match status" value="1"/>
</dbReference>
<dbReference type="InterPro" id="IPR006710">
    <property type="entry name" value="Glyco_hydro_43"/>
</dbReference>
<evidence type="ECO:0000256" key="2">
    <source>
        <dbReference type="ARBA" id="ARBA00009865"/>
    </source>
</evidence>
<feature type="compositionally biased region" description="Low complexity" evidence="7">
    <location>
        <begin position="700"/>
        <end position="710"/>
    </location>
</feature>
<dbReference type="Proteomes" id="UP000660262">
    <property type="component" value="Unassembled WGS sequence"/>
</dbReference>
<dbReference type="SUPFAM" id="SSF75005">
    <property type="entry name" value="Arabinanase/levansucrase/invertase"/>
    <property type="match status" value="1"/>
</dbReference>
<name>A0A830HEE0_9CHLO</name>
<evidence type="ECO:0000256" key="4">
    <source>
        <dbReference type="ARBA" id="ARBA00023295"/>
    </source>
</evidence>
<proteinExistence type="inferred from homology"/>
<evidence type="ECO:0000256" key="7">
    <source>
        <dbReference type="SAM" id="MobiDB-lite"/>
    </source>
</evidence>
<evidence type="ECO:0000313" key="8">
    <source>
        <dbReference type="EMBL" id="GHP03951.1"/>
    </source>
</evidence>
<keyword evidence="3" id="KW-0378">Hydrolase</keyword>
<keyword evidence="9" id="KW-1185">Reference proteome</keyword>
<dbReference type="InterPro" id="IPR023296">
    <property type="entry name" value="Glyco_hydro_beta-prop_sf"/>
</dbReference>
<dbReference type="GO" id="GO:0004553">
    <property type="term" value="F:hydrolase activity, hydrolyzing O-glycosyl compounds"/>
    <property type="evidence" value="ECO:0007669"/>
    <property type="project" value="InterPro"/>
</dbReference>
<evidence type="ECO:0000256" key="1">
    <source>
        <dbReference type="ARBA" id="ARBA00004834"/>
    </source>
</evidence>
<dbReference type="AlphaFoldDB" id="A0A830HEE0"/>
<evidence type="ECO:0000256" key="3">
    <source>
        <dbReference type="ARBA" id="ARBA00022801"/>
    </source>
</evidence>
<evidence type="ECO:0000256" key="5">
    <source>
        <dbReference type="ARBA" id="ARBA00042202"/>
    </source>
</evidence>
<feature type="region of interest" description="Disordered" evidence="7">
    <location>
        <begin position="669"/>
        <end position="710"/>
    </location>
</feature>
<comment type="similarity">
    <text evidence="2">Belongs to the glycosyl hydrolase 43 family.</text>
</comment>
<comment type="pathway">
    <text evidence="1">Glycan metabolism; L-arabinan degradation.</text>
</comment>
<comment type="caution">
    <text evidence="8">The sequence shown here is derived from an EMBL/GenBank/DDBJ whole genome shotgun (WGS) entry which is preliminary data.</text>
</comment>
<feature type="site" description="Important for catalytic activity, responsible for pKa modulation of the active site Glu and correct orientation of both the proton donor and substrate" evidence="6">
    <location>
        <position position="368"/>
    </location>
</feature>
<dbReference type="Pfam" id="PF04616">
    <property type="entry name" value="Glyco_hydro_43"/>
    <property type="match status" value="1"/>
</dbReference>